<evidence type="ECO:0000313" key="8">
    <source>
        <dbReference type="Proteomes" id="UP000001819"/>
    </source>
</evidence>
<dbReference type="GO" id="GO:0016020">
    <property type="term" value="C:membrane"/>
    <property type="evidence" value="ECO:0007669"/>
    <property type="project" value="TreeGrafter"/>
</dbReference>
<evidence type="ECO:0000259" key="7">
    <source>
        <dbReference type="PROSITE" id="PS51041"/>
    </source>
</evidence>
<dbReference type="PROSITE" id="PS50026">
    <property type="entry name" value="EGF_3"/>
    <property type="match status" value="1"/>
</dbReference>
<dbReference type="KEGG" id="dpo:6902704"/>
<dbReference type="InterPro" id="IPR002049">
    <property type="entry name" value="LE_dom"/>
</dbReference>
<dbReference type="PANTHER" id="PTHR24052">
    <property type="entry name" value="DELTA-RELATED"/>
    <property type="match status" value="1"/>
</dbReference>
<organism evidence="8 9">
    <name type="scientific">Drosophila pseudoobscura pseudoobscura</name>
    <name type="common">Fruit fly</name>
    <dbReference type="NCBI Taxonomy" id="46245"/>
    <lineage>
        <taxon>Eukaryota</taxon>
        <taxon>Metazoa</taxon>
        <taxon>Ecdysozoa</taxon>
        <taxon>Arthropoda</taxon>
        <taxon>Hexapoda</taxon>
        <taxon>Insecta</taxon>
        <taxon>Pterygota</taxon>
        <taxon>Neoptera</taxon>
        <taxon>Endopterygota</taxon>
        <taxon>Diptera</taxon>
        <taxon>Brachycera</taxon>
        <taxon>Muscomorpha</taxon>
        <taxon>Ephydroidea</taxon>
        <taxon>Drosophilidae</taxon>
        <taxon>Drosophila</taxon>
        <taxon>Sophophora</taxon>
    </lineage>
</organism>
<feature type="domain" description="EMI" evidence="7">
    <location>
        <begin position="49"/>
        <end position="129"/>
    </location>
</feature>
<feature type="domain" description="EGF-like" evidence="6">
    <location>
        <begin position="171"/>
        <end position="201"/>
    </location>
</feature>
<keyword evidence="2 3" id="KW-1015">Disulfide bond</keyword>
<evidence type="ECO:0000256" key="1">
    <source>
        <dbReference type="ARBA" id="ARBA00022729"/>
    </source>
</evidence>
<feature type="transmembrane region" description="Helical" evidence="4">
    <location>
        <begin position="358"/>
        <end position="381"/>
    </location>
</feature>
<evidence type="ECO:0000256" key="4">
    <source>
        <dbReference type="SAM" id="Phobius"/>
    </source>
</evidence>
<protein>
    <submittedName>
        <fullName evidence="9">Uncharacterized protein NimA isoform X1</fullName>
    </submittedName>
</protein>
<dbReference type="Gene3D" id="2.10.25.10">
    <property type="entry name" value="Laminin"/>
    <property type="match status" value="2"/>
</dbReference>
<dbReference type="RefSeq" id="XP_002133218.2">
    <property type="nucleotide sequence ID" value="XM_002133182.3"/>
</dbReference>
<dbReference type="AlphaFoldDB" id="A0A6I8UYA6"/>
<dbReference type="InParanoid" id="A0A6I8UYA6"/>
<dbReference type="Pfam" id="PF07546">
    <property type="entry name" value="EMI"/>
    <property type="match status" value="1"/>
</dbReference>
<evidence type="ECO:0000256" key="3">
    <source>
        <dbReference type="PROSITE-ProRule" id="PRU00076"/>
    </source>
</evidence>
<keyword evidence="8" id="KW-1185">Reference proteome</keyword>
<accession>A0A6I8UYA6</accession>
<reference evidence="9" key="1">
    <citation type="submission" date="2025-08" db="UniProtKB">
        <authorList>
            <consortium name="RefSeq"/>
        </authorList>
    </citation>
    <scope>IDENTIFICATION</scope>
    <source>
        <strain evidence="9">MV-25-SWS-2005</strain>
        <tissue evidence="9">Whole body</tissue>
    </source>
</reference>
<evidence type="ECO:0000256" key="5">
    <source>
        <dbReference type="SAM" id="SignalP"/>
    </source>
</evidence>
<dbReference type="PROSITE" id="PS51041">
    <property type="entry name" value="EMI"/>
    <property type="match status" value="1"/>
</dbReference>
<feature type="signal peptide" evidence="5">
    <location>
        <begin position="1"/>
        <end position="23"/>
    </location>
</feature>
<dbReference type="CDD" id="cd00055">
    <property type="entry name" value="EGF_Lam"/>
    <property type="match status" value="1"/>
</dbReference>
<dbReference type="InterPro" id="IPR052485">
    <property type="entry name" value="MEGF_diff_regulators"/>
</dbReference>
<sequence length="571" mass="62819">MTRNGFKQHLFLLLAVLLHRGSTQNSSLRINTNVKEIEASAIALPSVQGPGNICIREEPYVEHIQVPEMQPVRVRTSSWCMEIPPRCSTYKTEMREVMKVQKLNKTRTVRFCCQGYEGNLSDSQATCKPICRGGCGRGSCVMPEICSCEEGYIGKHCTQRCDHDRWGLDCKNLCQCQNGAACDNKSGICHCIAGWTGQFCEQTCPPGTHGIMCRKACDCDEKPCHHQTGACIMQDHPLELNVSHVIVETVNSTLEKMGILPRPATATATATPSALPEVILIKQSPSQNPGQHTPKIILHQSSSDLLENLHTAAAAGVPAPEVIHVITNGVTSPQEHLAGFIAGDGNSSQSATDQQSGLVTTLIVIMLLLLVAIAVGSLYVYKRYHHKEAIVYNANGTVTTQPSNPEVVLTEAVALGKNFHEPLPQPPVVSAKTAHTNDAPAELYDTPSNNSSIKTPPYAYARKESLYSIVTPKSRKGSLDSHLYDEIRYHQQQHHQHHLHHQHPQTRAHPQHFQHATTAAAYLPAQTPAMDTHHHHSHHRPHHISHLIIPPQNSNFLQVPAPITAKRIAHL</sequence>
<keyword evidence="4" id="KW-0472">Membrane</keyword>
<dbReference type="Proteomes" id="UP000001819">
    <property type="component" value="Chromosome 4"/>
</dbReference>
<keyword evidence="4" id="KW-1133">Transmembrane helix</keyword>
<comment type="caution">
    <text evidence="3">Lacks conserved residue(s) required for the propagation of feature annotation.</text>
</comment>
<proteinExistence type="predicted"/>
<feature type="chain" id="PRO_5026194607" evidence="5">
    <location>
        <begin position="24"/>
        <end position="571"/>
    </location>
</feature>
<keyword evidence="1 5" id="KW-0732">Signal</keyword>
<dbReference type="FunCoup" id="A0A6I8UYA6">
    <property type="interactions" value="6"/>
</dbReference>
<dbReference type="InterPro" id="IPR011489">
    <property type="entry name" value="EMI_domain"/>
</dbReference>
<evidence type="ECO:0000259" key="6">
    <source>
        <dbReference type="PROSITE" id="PS50026"/>
    </source>
</evidence>
<dbReference type="GO" id="GO:0048731">
    <property type="term" value="P:system development"/>
    <property type="evidence" value="ECO:0007669"/>
    <property type="project" value="UniProtKB-ARBA"/>
</dbReference>
<gene>
    <name evidence="9" type="primary">NimA</name>
</gene>
<evidence type="ECO:0000313" key="9">
    <source>
        <dbReference type="RefSeq" id="XP_002133218.2"/>
    </source>
</evidence>
<evidence type="ECO:0000256" key="2">
    <source>
        <dbReference type="ARBA" id="ARBA00023157"/>
    </source>
</evidence>
<name>A0A6I8UYA6_DROPS</name>
<dbReference type="InterPro" id="IPR000742">
    <property type="entry name" value="EGF"/>
</dbReference>
<dbReference type="SMART" id="SM00181">
    <property type="entry name" value="EGF"/>
    <property type="match status" value="2"/>
</dbReference>
<keyword evidence="3" id="KW-0245">EGF-like domain</keyword>
<dbReference type="PANTHER" id="PTHR24052:SF8">
    <property type="entry name" value="NIMROD A, ISOFORM E"/>
    <property type="match status" value="1"/>
</dbReference>
<keyword evidence="4" id="KW-0812">Transmembrane</keyword>
<feature type="disulfide bond" evidence="3">
    <location>
        <begin position="191"/>
        <end position="200"/>
    </location>
</feature>
<dbReference type="GO" id="GO:0048513">
    <property type="term" value="P:animal organ development"/>
    <property type="evidence" value="ECO:0007669"/>
    <property type="project" value="UniProtKB-ARBA"/>
</dbReference>
<dbReference type="PROSITE" id="PS00022">
    <property type="entry name" value="EGF_1"/>
    <property type="match status" value="1"/>
</dbReference>